<dbReference type="GO" id="GO:0004820">
    <property type="term" value="F:glycine-tRNA ligase activity"/>
    <property type="evidence" value="ECO:0007669"/>
    <property type="project" value="UniProtKB-UniRule"/>
</dbReference>
<evidence type="ECO:0000256" key="6">
    <source>
        <dbReference type="ARBA" id="ARBA00022840"/>
    </source>
</evidence>
<dbReference type="SUPFAM" id="SSF109604">
    <property type="entry name" value="HD-domain/PDEase-like"/>
    <property type="match status" value="1"/>
</dbReference>
<organism evidence="12 13">
    <name type="scientific">Peptoniphilus lacrimalis</name>
    <dbReference type="NCBI Taxonomy" id="33031"/>
    <lineage>
        <taxon>Bacteria</taxon>
        <taxon>Bacillati</taxon>
        <taxon>Bacillota</taxon>
        <taxon>Tissierellia</taxon>
        <taxon>Tissierellales</taxon>
        <taxon>Peptoniphilaceae</taxon>
        <taxon>Peptoniphilus</taxon>
    </lineage>
</organism>
<evidence type="ECO:0000256" key="1">
    <source>
        <dbReference type="ARBA" id="ARBA00004496"/>
    </source>
</evidence>
<evidence type="ECO:0000259" key="11">
    <source>
        <dbReference type="Pfam" id="PF05746"/>
    </source>
</evidence>
<dbReference type="STRING" id="1122949.GCA_000378725_00454"/>
<reference evidence="12 13" key="1">
    <citation type="submission" date="2018-06" db="EMBL/GenBank/DDBJ databases">
        <authorList>
            <consortium name="Pathogen Informatics"/>
            <person name="Doyle S."/>
        </authorList>
    </citation>
    <scope>NUCLEOTIDE SEQUENCE [LARGE SCALE GENOMIC DNA]</scope>
    <source>
        <strain evidence="12 13">NCTC13149</strain>
    </source>
</reference>
<evidence type="ECO:0000256" key="8">
    <source>
        <dbReference type="ARBA" id="ARBA00023146"/>
    </source>
</evidence>
<feature type="domain" description="DALR anticodon binding" evidence="11">
    <location>
        <begin position="587"/>
        <end position="686"/>
    </location>
</feature>
<dbReference type="InterPro" id="IPR015944">
    <property type="entry name" value="Gly-tRNA-synth_bsu"/>
</dbReference>
<dbReference type="GO" id="GO:0004814">
    <property type="term" value="F:arginine-tRNA ligase activity"/>
    <property type="evidence" value="ECO:0007669"/>
    <property type="project" value="InterPro"/>
</dbReference>
<evidence type="ECO:0000256" key="9">
    <source>
        <dbReference type="ARBA" id="ARBA00047937"/>
    </source>
</evidence>
<dbReference type="OrthoDB" id="9775440at2"/>
<dbReference type="GO" id="GO:0006426">
    <property type="term" value="P:glycyl-tRNA aminoacylation"/>
    <property type="evidence" value="ECO:0007669"/>
    <property type="project" value="UniProtKB-UniRule"/>
</dbReference>
<dbReference type="Pfam" id="PF05746">
    <property type="entry name" value="DALR_1"/>
    <property type="match status" value="1"/>
</dbReference>
<evidence type="ECO:0000313" key="13">
    <source>
        <dbReference type="Proteomes" id="UP000255517"/>
    </source>
</evidence>
<evidence type="ECO:0000256" key="5">
    <source>
        <dbReference type="ARBA" id="ARBA00022741"/>
    </source>
</evidence>
<evidence type="ECO:0000256" key="10">
    <source>
        <dbReference type="HAMAP-Rule" id="MF_00255"/>
    </source>
</evidence>
<keyword evidence="4 10" id="KW-0436">Ligase</keyword>
<dbReference type="AlphaFoldDB" id="A0A379C3X2"/>
<evidence type="ECO:0000256" key="3">
    <source>
        <dbReference type="ARBA" id="ARBA00022490"/>
    </source>
</evidence>
<evidence type="ECO:0000313" key="12">
    <source>
        <dbReference type="EMBL" id="SUB56788.1"/>
    </source>
</evidence>
<dbReference type="Pfam" id="PF02092">
    <property type="entry name" value="tRNA_synt_2f"/>
    <property type="match status" value="1"/>
</dbReference>
<dbReference type="InterPro" id="IPR008909">
    <property type="entry name" value="DALR_anticod-bd"/>
</dbReference>
<dbReference type="PANTHER" id="PTHR30075">
    <property type="entry name" value="GLYCYL-TRNA SYNTHETASE"/>
    <property type="match status" value="1"/>
</dbReference>
<name>A0A379C3X2_9FIRM</name>
<dbReference type="RefSeq" id="WP_019034399.1">
    <property type="nucleotide sequence ID" value="NZ_CAMUOS010000003.1"/>
</dbReference>
<dbReference type="PRINTS" id="PR01045">
    <property type="entry name" value="TRNASYNTHGB"/>
</dbReference>
<accession>A0A379C3X2</accession>
<protein>
    <recommendedName>
        <fullName evidence="10">Glycine--tRNA ligase beta subunit</fullName>
        <ecNumber evidence="10">6.1.1.14</ecNumber>
    </recommendedName>
    <alternativeName>
        <fullName evidence="10">Glycyl-tRNA synthetase beta subunit</fullName>
        <shortName evidence="10">GlyRS</shortName>
    </alternativeName>
</protein>
<dbReference type="HAMAP" id="MF_00255">
    <property type="entry name" value="Gly_tRNA_synth_beta"/>
    <property type="match status" value="1"/>
</dbReference>
<dbReference type="EMBL" id="UGSZ01000001">
    <property type="protein sequence ID" value="SUB56788.1"/>
    <property type="molecule type" value="Genomic_DNA"/>
</dbReference>
<dbReference type="PROSITE" id="PS50861">
    <property type="entry name" value="AA_TRNA_LIGASE_II_GLYAB"/>
    <property type="match status" value="1"/>
</dbReference>
<comment type="catalytic activity">
    <reaction evidence="9 10">
        <text>tRNA(Gly) + glycine + ATP = glycyl-tRNA(Gly) + AMP + diphosphate</text>
        <dbReference type="Rhea" id="RHEA:16013"/>
        <dbReference type="Rhea" id="RHEA-COMP:9664"/>
        <dbReference type="Rhea" id="RHEA-COMP:9683"/>
        <dbReference type="ChEBI" id="CHEBI:30616"/>
        <dbReference type="ChEBI" id="CHEBI:33019"/>
        <dbReference type="ChEBI" id="CHEBI:57305"/>
        <dbReference type="ChEBI" id="CHEBI:78442"/>
        <dbReference type="ChEBI" id="CHEBI:78522"/>
        <dbReference type="ChEBI" id="CHEBI:456215"/>
        <dbReference type="EC" id="6.1.1.14"/>
    </reaction>
</comment>
<keyword evidence="7 10" id="KW-0648">Protein biosynthesis</keyword>
<keyword evidence="6 10" id="KW-0067">ATP-binding</keyword>
<keyword evidence="8 10" id="KW-0030">Aminoacyl-tRNA synthetase</keyword>
<evidence type="ECO:0000256" key="4">
    <source>
        <dbReference type="ARBA" id="ARBA00022598"/>
    </source>
</evidence>
<dbReference type="EC" id="6.1.1.14" evidence="10"/>
<keyword evidence="3 10" id="KW-0963">Cytoplasm</keyword>
<comment type="subcellular location">
    <subcellularLocation>
        <location evidence="1 10">Cytoplasm</location>
    </subcellularLocation>
</comment>
<dbReference type="GO" id="GO:0005829">
    <property type="term" value="C:cytosol"/>
    <property type="evidence" value="ECO:0007669"/>
    <property type="project" value="TreeGrafter"/>
</dbReference>
<gene>
    <name evidence="10 12" type="primary">glyS</name>
    <name evidence="12" type="ORF">NCTC13149_00590</name>
</gene>
<comment type="similarity">
    <text evidence="2 10">Belongs to the class-II aminoacyl-tRNA synthetase family.</text>
</comment>
<proteinExistence type="inferred from homology"/>
<dbReference type="Proteomes" id="UP000255517">
    <property type="component" value="Unassembled WGS sequence"/>
</dbReference>
<dbReference type="GO" id="GO:0006420">
    <property type="term" value="P:arginyl-tRNA aminoacylation"/>
    <property type="evidence" value="ECO:0007669"/>
    <property type="project" value="InterPro"/>
</dbReference>
<evidence type="ECO:0000256" key="2">
    <source>
        <dbReference type="ARBA" id="ARBA00008226"/>
    </source>
</evidence>
<keyword evidence="5 10" id="KW-0547">Nucleotide-binding</keyword>
<dbReference type="InterPro" id="IPR006194">
    <property type="entry name" value="Gly-tRNA-synth_heterodimer"/>
</dbReference>
<dbReference type="PANTHER" id="PTHR30075:SF2">
    <property type="entry name" value="GLYCINE--TRNA LIGASE, CHLOROPLASTIC_MITOCHONDRIAL 2"/>
    <property type="match status" value="1"/>
</dbReference>
<evidence type="ECO:0000256" key="7">
    <source>
        <dbReference type="ARBA" id="ARBA00022917"/>
    </source>
</evidence>
<sequence>MNRYLLEIGVEELPSRFVNLAMEQIREKIEKSLSENDLKYDSLEVYATPRRLSLYINGIFDRQDDINKEVKGPSVKISFDEDGNPTKPLEGFMKSQNISLKDLEQREVKGNKYVFAIIKKRGLDAKEVLKNIIPDMIYHINLPRNMKWGGKNIKFPRPIRWIVSILNDEVVEFPFEGIPVSNITRGHRFLGSDNIVIDNVDNYAKLLEENFVILDQNRREEIIRFESKKIARSLGGEIKENKDLLEELVYIVEYPTPIKGTIKKEFLILPKEVITTTMIDHLRYTPIYDDKGELLPYFITIRNGNHDYEDIVIKGNEKVLGARLSDAKFFYEEDISKPLEDYVDALSGVNFLDKLGNMREKEERNEAIALEIGKNLEVADETLESLKRTAYLSKADLTTHMVVEFTELQGIMGSIYAKLSGEKDIVNSAIYEQYLPRFKGDDLPKTTVGSIYSIADKIDTISGLFAIDKVPTGSLDPFGLRRSAIGLINIIRNNNWELNLDSILSQALYEYVNKMGLTLNYEAVMKNLKEFFKQRIKVMLEDLDYRYDVIDAILESEDKIHIIFKKAPQVDKWFKENDRSKFVDSFERIYNLTSKVSEFKEVDAELFKEDAEKKLFSQIENIKAELEAYNNANKFYDYLNLCDSLTPYIDEFFDKVMVMDKDTSIRDNRLALINRVENVVSRIFAIEKIVLD</sequence>
<dbReference type="GO" id="GO:0005524">
    <property type="term" value="F:ATP binding"/>
    <property type="evidence" value="ECO:0007669"/>
    <property type="project" value="UniProtKB-UniRule"/>
</dbReference>
<dbReference type="NCBIfam" id="TIGR00211">
    <property type="entry name" value="glyS"/>
    <property type="match status" value="1"/>
</dbReference>
<comment type="subunit">
    <text evidence="10">Tetramer of two alpha and two beta subunits.</text>
</comment>